<dbReference type="EMBL" id="UGPN01000002">
    <property type="protein sequence ID" value="STY64678.1"/>
    <property type="molecule type" value="Genomic_DNA"/>
</dbReference>
<protein>
    <submittedName>
        <fullName evidence="1">Lipopolysaccharide heptosyltransferase I</fullName>
    </submittedName>
</protein>
<gene>
    <name evidence="1" type="ORF">NCTC10638_03867</name>
</gene>
<dbReference type="GO" id="GO:0016740">
    <property type="term" value="F:transferase activity"/>
    <property type="evidence" value="ECO:0007669"/>
    <property type="project" value="UniProtKB-KW"/>
</dbReference>
<dbReference type="Gene3D" id="3.40.50.2000">
    <property type="entry name" value="Glycogen Phosphorylase B"/>
    <property type="match status" value="1"/>
</dbReference>
<dbReference type="Proteomes" id="UP000254802">
    <property type="component" value="Unassembled WGS sequence"/>
</dbReference>
<evidence type="ECO:0000313" key="1">
    <source>
        <dbReference type="EMBL" id="STY64678.1"/>
    </source>
</evidence>
<sequence>MHNKLLSICILRLSAIGDVCHTLAVIQAIQRKYPSAEITWIIGQNEAY</sequence>
<proteinExistence type="predicted"/>
<accession>A0A378NFF8</accession>
<name>A0A378NFF8_MANHA</name>
<keyword evidence="1" id="KW-0808">Transferase</keyword>
<organism evidence="1 2">
    <name type="scientific">Mannheimia haemolytica</name>
    <name type="common">Pasteurella haemolytica</name>
    <dbReference type="NCBI Taxonomy" id="75985"/>
    <lineage>
        <taxon>Bacteria</taxon>
        <taxon>Pseudomonadati</taxon>
        <taxon>Pseudomonadota</taxon>
        <taxon>Gammaproteobacteria</taxon>
        <taxon>Pasteurellales</taxon>
        <taxon>Pasteurellaceae</taxon>
        <taxon>Mannheimia</taxon>
    </lineage>
</organism>
<dbReference type="AlphaFoldDB" id="A0A378NFF8"/>
<evidence type="ECO:0000313" key="2">
    <source>
        <dbReference type="Proteomes" id="UP000254802"/>
    </source>
</evidence>
<reference evidence="1 2" key="1">
    <citation type="submission" date="2018-06" db="EMBL/GenBank/DDBJ databases">
        <authorList>
            <consortium name="Pathogen Informatics"/>
            <person name="Doyle S."/>
        </authorList>
    </citation>
    <scope>NUCLEOTIDE SEQUENCE [LARGE SCALE GENOMIC DNA]</scope>
    <source>
        <strain evidence="1 2">NCTC10638</strain>
    </source>
</reference>
<dbReference type="SUPFAM" id="SSF53756">
    <property type="entry name" value="UDP-Glycosyltransferase/glycogen phosphorylase"/>
    <property type="match status" value="1"/>
</dbReference>